<reference evidence="9" key="1">
    <citation type="submission" date="2009-04" db="EMBL/GenBank/DDBJ databases">
        <authorList>
            <person name="Weinstock G."/>
            <person name="Sodergren E."/>
            <person name="Clifton S."/>
            <person name="Fulton L."/>
            <person name="Fulton B."/>
            <person name="Courtney L."/>
            <person name="Fronick C."/>
            <person name="Harrison M."/>
            <person name="Strong C."/>
            <person name="Farmer C."/>
            <person name="Delahaunty K."/>
            <person name="Markovic C."/>
            <person name="Hall O."/>
            <person name="Minx P."/>
            <person name="Tomlinson C."/>
            <person name="Mitreva M."/>
            <person name="Nelson J."/>
            <person name="Hou S."/>
            <person name="Wollam A."/>
            <person name="Pepin K.H."/>
            <person name="Johnson M."/>
            <person name="Bhonagiri V."/>
            <person name="Nash W.E."/>
            <person name="Warren W."/>
            <person name="Chinwalla A."/>
            <person name="Mardis E.R."/>
            <person name="Wilson R.K."/>
        </authorList>
    </citation>
    <scope>NUCLEOTIDE SEQUENCE [LARGE SCALE GENOMIC DNA]</scope>
    <source>
        <strain evidence="9">DSM 14600</strain>
    </source>
</reference>
<dbReference type="InterPro" id="IPR000620">
    <property type="entry name" value="EamA_dom"/>
</dbReference>
<protein>
    <submittedName>
        <fullName evidence="9">Membrane protein</fullName>
    </submittedName>
</protein>
<keyword evidence="6 7" id="KW-0472">Membrane</keyword>
<dbReference type="InterPro" id="IPR037185">
    <property type="entry name" value="EmrE-like"/>
</dbReference>
<evidence type="ECO:0000256" key="7">
    <source>
        <dbReference type="SAM" id="Phobius"/>
    </source>
</evidence>
<dbReference type="SUPFAM" id="SSF103481">
    <property type="entry name" value="Multidrug resistance efflux transporter EmrE"/>
    <property type="match status" value="2"/>
</dbReference>
<keyword evidence="4 7" id="KW-0812">Transmembrane</keyword>
<dbReference type="Pfam" id="PF00892">
    <property type="entry name" value="EamA"/>
    <property type="match status" value="2"/>
</dbReference>
<evidence type="ECO:0000256" key="6">
    <source>
        <dbReference type="ARBA" id="ARBA00023136"/>
    </source>
</evidence>
<keyword evidence="5 7" id="KW-1133">Transmembrane helix</keyword>
<feature type="domain" description="EamA" evidence="8">
    <location>
        <begin position="28"/>
        <end position="168"/>
    </location>
</feature>
<gene>
    <name evidence="9" type="ORF">GCWU000342_00458</name>
</gene>
<feature type="transmembrane region" description="Helical" evidence="7">
    <location>
        <begin position="100"/>
        <end position="121"/>
    </location>
</feature>
<feature type="transmembrane region" description="Helical" evidence="7">
    <location>
        <begin position="60"/>
        <end position="79"/>
    </location>
</feature>
<evidence type="ECO:0000256" key="2">
    <source>
        <dbReference type="ARBA" id="ARBA00007362"/>
    </source>
</evidence>
<feature type="transmembrane region" description="Helical" evidence="7">
    <location>
        <begin position="181"/>
        <end position="200"/>
    </location>
</feature>
<dbReference type="AlphaFoldDB" id="C4G908"/>
<comment type="subcellular location">
    <subcellularLocation>
        <location evidence="1">Cell membrane</location>
        <topology evidence="1">Multi-pass membrane protein</topology>
    </subcellularLocation>
</comment>
<accession>C4G908</accession>
<evidence type="ECO:0000256" key="1">
    <source>
        <dbReference type="ARBA" id="ARBA00004651"/>
    </source>
</evidence>
<dbReference type="eggNOG" id="COG0697">
    <property type="taxonomic scope" value="Bacteria"/>
</dbReference>
<sequence>MSRALLFYSFSYDIMKYMTNPKINQKLLGAFSAVASGICWGLSGSMGQYLFTYQKMQTPWLVPIRLFLAGLIMLTYCLVKYGPRKSWQPFTNRRDALLTLVYGIPGVALCQFLYFLCIQLSSASMGTILQDLSPGLTLLLVCLLSRRRPHRLELLAICFAFLGVLSIVSHGRPGELRVSPLALAAGIGSAIGIAVYNLVGKSILKKYPVAIMQAWAFFWGGIVMALIFQPWHIPYRPNSIGYLGIAFVVLVGNVAAFSLYMTGLNRIGPVPAALYAFSEPVTAAVVTGIFFQTPFSLWDGLGFLLILIMMICISYRPKQA</sequence>
<keyword evidence="10" id="KW-1185">Reference proteome</keyword>
<proteinExistence type="inferred from homology"/>
<dbReference type="PANTHER" id="PTHR32322:SF18">
    <property type="entry name" value="S-ADENOSYLMETHIONINE_S-ADENOSYLHOMOCYSTEINE TRANSPORTER"/>
    <property type="match status" value="1"/>
</dbReference>
<feature type="domain" description="EamA" evidence="8">
    <location>
        <begin position="183"/>
        <end position="314"/>
    </location>
</feature>
<keyword evidence="3" id="KW-1003">Cell membrane</keyword>
<evidence type="ECO:0000313" key="9">
    <source>
        <dbReference type="EMBL" id="EEP29105.1"/>
    </source>
</evidence>
<feature type="transmembrane region" description="Helical" evidence="7">
    <location>
        <begin position="297"/>
        <end position="315"/>
    </location>
</feature>
<evidence type="ECO:0000256" key="5">
    <source>
        <dbReference type="ARBA" id="ARBA00022989"/>
    </source>
</evidence>
<feature type="transmembrane region" description="Helical" evidence="7">
    <location>
        <begin position="152"/>
        <end position="169"/>
    </location>
</feature>
<comment type="similarity">
    <text evidence="2">Belongs to the EamA transporter family.</text>
</comment>
<feature type="transmembrane region" description="Helical" evidence="7">
    <location>
        <begin position="240"/>
        <end position="260"/>
    </location>
</feature>
<dbReference type="InterPro" id="IPR050638">
    <property type="entry name" value="AA-Vitamin_Transporters"/>
</dbReference>
<organism evidence="9 10">
    <name type="scientific">Shuttleworthella satelles DSM 14600</name>
    <dbReference type="NCBI Taxonomy" id="626523"/>
    <lineage>
        <taxon>Bacteria</taxon>
        <taxon>Bacillati</taxon>
        <taxon>Bacillota</taxon>
        <taxon>Clostridia</taxon>
        <taxon>Lachnospirales</taxon>
        <taxon>Lachnospiraceae</taxon>
        <taxon>Shuttleworthella</taxon>
    </lineage>
</organism>
<dbReference type="EMBL" id="ACIP02000001">
    <property type="protein sequence ID" value="EEP29105.1"/>
    <property type="molecule type" value="Genomic_DNA"/>
</dbReference>
<evidence type="ECO:0000256" key="3">
    <source>
        <dbReference type="ARBA" id="ARBA00022475"/>
    </source>
</evidence>
<feature type="transmembrane region" description="Helical" evidence="7">
    <location>
        <begin position="127"/>
        <end position="145"/>
    </location>
</feature>
<feature type="transmembrane region" description="Helical" evidence="7">
    <location>
        <begin position="207"/>
        <end position="228"/>
    </location>
</feature>
<comment type="caution">
    <text evidence="9">The sequence shown here is derived from an EMBL/GenBank/DDBJ whole genome shotgun (WGS) entry which is preliminary data.</text>
</comment>
<dbReference type="RefSeq" id="WP_006905493.1">
    <property type="nucleotide sequence ID" value="NZ_GG665866.1"/>
</dbReference>
<dbReference type="PANTHER" id="PTHR32322">
    <property type="entry name" value="INNER MEMBRANE TRANSPORTER"/>
    <property type="match status" value="1"/>
</dbReference>
<feature type="transmembrane region" description="Helical" evidence="7">
    <location>
        <begin position="272"/>
        <end position="291"/>
    </location>
</feature>
<evidence type="ECO:0000313" key="10">
    <source>
        <dbReference type="Proteomes" id="UP000003494"/>
    </source>
</evidence>
<evidence type="ECO:0000259" key="8">
    <source>
        <dbReference type="Pfam" id="PF00892"/>
    </source>
</evidence>
<dbReference type="GO" id="GO:0005886">
    <property type="term" value="C:plasma membrane"/>
    <property type="evidence" value="ECO:0007669"/>
    <property type="project" value="UniProtKB-SubCell"/>
</dbReference>
<dbReference type="HOGENOM" id="CLU_033863_19_0_9"/>
<dbReference type="Proteomes" id="UP000003494">
    <property type="component" value="Unassembled WGS sequence"/>
</dbReference>
<name>C4G908_9FIRM</name>
<evidence type="ECO:0000256" key="4">
    <source>
        <dbReference type="ARBA" id="ARBA00022692"/>
    </source>
</evidence>
<dbReference type="STRING" id="626523.GCWU000342_00458"/>